<dbReference type="PANTHER" id="PTHR28525:SF1">
    <property type="entry name" value="REACTIVE OXYGEN SPECIES MODULATOR 1"/>
    <property type="match status" value="1"/>
</dbReference>
<keyword evidence="5 6" id="KW-0472">Membrane</keyword>
<dbReference type="GO" id="GO:0030150">
    <property type="term" value="P:protein import into mitochondrial matrix"/>
    <property type="evidence" value="ECO:0007669"/>
    <property type="project" value="TreeGrafter"/>
</dbReference>
<evidence type="ECO:0000313" key="8">
    <source>
        <dbReference type="Proteomes" id="UP000688137"/>
    </source>
</evidence>
<comment type="caution">
    <text evidence="7">The sequence shown here is derived from an EMBL/GenBank/DDBJ whole genome shotgun (WGS) entry which is preliminary data.</text>
</comment>
<protein>
    <recommendedName>
        <fullName evidence="9">Reactive oxygen species modulator 1</fullName>
    </recommendedName>
</protein>
<evidence type="ECO:0000256" key="4">
    <source>
        <dbReference type="ARBA" id="ARBA00022989"/>
    </source>
</evidence>
<evidence type="ECO:0000256" key="1">
    <source>
        <dbReference type="ARBA" id="ARBA00004370"/>
    </source>
</evidence>
<comment type="subcellular location">
    <subcellularLocation>
        <location evidence="1">Membrane</location>
    </subcellularLocation>
</comment>
<dbReference type="AlphaFoldDB" id="A0A8S1NI87"/>
<proteinExistence type="inferred from homology"/>
<evidence type="ECO:0000313" key="7">
    <source>
        <dbReference type="EMBL" id="CAD8089163.1"/>
    </source>
</evidence>
<sequence length="134" mass="15331">MSGKEDEYEKLLSEQNLKDRLEAPQTETARQRKWRIIKRKFAEVQVYAKQGFIMGSLVGGGFGLVTGLWAAVQYKKLSMIPISVIVSGGSFGFIMACGSMIRSDELIAGEYQQHFNFNNQQVPIQQFWLNRKYE</sequence>
<keyword evidence="4 6" id="KW-1133">Transmembrane helix</keyword>
<feature type="transmembrane region" description="Helical" evidence="6">
    <location>
        <begin position="52"/>
        <end position="72"/>
    </location>
</feature>
<accession>A0A8S1NI87</accession>
<dbReference type="EMBL" id="CAJJDM010000086">
    <property type="protein sequence ID" value="CAD8089163.1"/>
    <property type="molecule type" value="Genomic_DNA"/>
</dbReference>
<evidence type="ECO:0000256" key="3">
    <source>
        <dbReference type="ARBA" id="ARBA00022692"/>
    </source>
</evidence>
<reference evidence="7" key="1">
    <citation type="submission" date="2021-01" db="EMBL/GenBank/DDBJ databases">
        <authorList>
            <consortium name="Genoscope - CEA"/>
            <person name="William W."/>
        </authorList>
    </citation>
    <scope>NUCLEOTIDE SEQUENCE</scope>
</reference>
<name>A0A8S1NI87_PARPR</name>
<organism evidence="7 8">
    <name type="scientific">Paramecium primaurelia</name>
    <dbReference type="NCBI Taxonomy" id="5886"/>
    <lineage>
        <taxon>Eukaryota</taxon>
        <taxon>Sar</taxon>
        <taxon>Alveolata</taxon>
        <taxon>Ciliophora</taxon>
        <taxon>Intramacronucleata</taxon>
        <taxon>Oligohymenophorea</taxon>
        <taxon>Peniculida</taxon>
        <taxon>Parameciidae</taxon>
        <taxon>Paramecium</taxon>
    </lineage>
</organism>
<gene>
    <name evidence="7" type="ORF">PPRIM_AZ9-3.1.T0830027</name>
</gene>
<evidence type="ECO:0008006" key="9">
    <source>
        <dbReference type="Google" id="ProtNLM"/>
    </source>
</evidence>
<evidence type="ECO:0000256" key="2">
    <source>
        <dbReference type="ARBA" id="ARBA00007839"/>
    </source>
</evidence>
<keyword evidence="8" id="KW-1185">Reference proteome</keyword>
<dbReference type="GO" id="GO:0005744">
    <property type="term" value="C:TIM23 mitochondrial import inner membrane translocase complex"/>
    <property type="evidence" value="ECO:0007669"/>
    <property type="project" value="TreeGrafter"/>
</dbReference>
<dbReference type="Pfam" id="PF10247">
    <property type="entry name" value="Romo1"/>
    <property type="match status" value="1"/>
</dbReference>
<dbReference type="Proteomes" id="UP000688137">
    <property type="component" value="Unassembled WGS sequence"/>
</dbReference>
<dbReference type="GO" id="GO:0045039">
    <property type="term" value="P:protein insertion into mitochondrial inner membrane"/>
    <property type="evidence" value="ECO:0007669"/>
    <property type="project" value="TreeGrafter"/>
</dbReference>
<dbReference type="PANTHER" id="PTHR28525">
    <property type="entry name" value="REACTIVE OXYGEN SPECIES MODULATOR 1"/>
    <property type="match status" value="1"/>
</dbReference>
<evidence type="ECO:0000256" key="6">
    <source>
        <dbReference type="SAM" id="Phobius"/>
    </source>
</evidence>
<dbReference type="InterPro" id="IPR018450">
    <property type="entry name" value="Romo1/Mgr2"/>
</dbReference>
<dbReference type="OMA" id="QLMVMAK"/>
<keyword evidence="3 6" id="KW-0812">Transmembrane</keyword>
<evidence type="ECO:0000256" key="5">
    <source>
        <dbReference type="ARBA" id="ARBA00023136"/>
    </source>
</evidence>
<feature type="transmembrane region" description="Helical" evidence="6">
    <location>
        <begin position="78"/>
        <end position="97"/>
    </location>
</feature>
<dbReference type="SMART" id="SM01378">
    <property type="entry name" value="Romo1"/>
    <property type="match status" value="1"/>
</dbReference>
<comment type="similarity">
    <text evidence="2">Belongs to the MGR2 family.</text>
</comment>